<organism evidence="2 3">
    <name type="scientific">Leptolyngbya cf. ectocarpi LEGE 11479</name>
    <dbReference type="NCBI Taxonomy" id="1828722"/>
    <lineage>
        <taxon>Bacteria</taxon>
        <taxon>Bacillati</taxon>
        <taxon>Cyanobacteriota</taxon>
        <taxon>Cyanophyceae</taxon>
        <taxon>Leptolyngbyales</taxon>
        <taxon>Leptolyngbyaceae</taxon>
        <taxon>Leptolyngbya group</taxon>
        <taxon>Leptolyngbya</taxon>
    </lineage>
</organism>
<keyword evidence="1" id="KW-1133">Transmembrane helix</keyword>
<gene>
    <name evidence="2" type="ORF">IQ260_26075</name>
</gene>
<evidence type="ECO:0000256" key="1">
    <source>
        <dbReference type="SAM" id="Phobius"/>
    </source>
</evidence>
<keyword evidence="1" id="KW-0812">Transmembrane</keyword>
<keyword evidence="1" id="KW-0472">Membrane</keyword>
<sequence>MQRVALLFPFRQRVPLGDRLTTRYRQTEGEVIIPLHLEAGEDLLAPFECLRSHDGSKPLSRNLNIDLVEYLFRRVAEVDQDELLLKISLTTPSRDPVVAVLPPQQLQTDLQNLIPEHFTYLETVKRENLKRLIRDSLLLAVFGLTALGISIPVDALSFPEDAGISLHLIGQGITVFGWLTLWESLVNLLWTWQPIYRQLRMCQRLQQATVEVKFLKKEPLALTSD</sequence>
<evidence type="ECO:0000313" key="2">
    <source>
        <dbReference type="EMBL" id="MBE9070114.1"/>
    </source>
</evidence>
<dbReference type="RefSeq" id="WP_193995998.1">
    <property type="nucleotide sequence ID" value="NZ_JADEXP010000375.1"/>
</dbReference>
<dbReference type="AlphaFoldDB" id="A0A928ZZ08"/>
<dbReference type="Proteomes" id="UP000615026">
    <property type="component" value="Unassembled WGS sequence"/>
</dbReference>
<keyword evidence="3" id="KW-1185">Reference proteome</keyword>
<proteinExistence type="predicted"/>
<evidence type="ECO:0000313" key="3">
    <source>
        <dbReference type="Proteomes" id="UP000615026"/>
    </source>
</evidence>
<accession>A0A928ZZ08</accession>
<feature type="transmembrane region" description="Helical" evidence="1">
    <location>
        <begin position="168"/>
        <end position="190"/>
    </location>
</feature>
<reference evidence="2" key="1">
    <citation type="submission" date="2020-10" db="EMBL/GenBank/DDBJ databases">
        <authorList>
            <person name="Castelo-Branco R."/>
            <person name="Eusebio N."/>
            <person name="Adriana R."/>
            <person name="Vieira A."/>
            <person name="Brugerolle De Fraissinette N."/>
            <person name="Rezende De Castro R."/>
            <person name="Schneider M.P."/>
            <person name="Vasconcelos V."/>
            <person name="Leao P.N."/>
        </authorList>
    </citation>
    <scope>NUCLEOTIDE SEQUENCE</scope>
    <source>
        <strain evidence="2">LEGE 11479</strain>
    </source>
</reference>
<protein>
    <submittedName>
        <fullName evidence="2">Uncharacterized protein</fullName>
    </submittedName>
</protein>
<feature type="transmembrane region" description="Helical" evidence="1">
    <location>
        <begin position="136"/>
        <end position="156"/>
    </location>
</feature>
<dbReference type="EMBL" id="JADEXP010000375">
    <property type="protein sequence ID" value="MBE9070114.1"/>
    <property type="molecule type" value="Genomic_DNA"/>
</dbReference>
<comment type="caution">
    <text evidence="2">The sequence shown here is derived from an EMBL/GenBank/DDBJ whole genome shotgun (WGS) entry which is preliminary data.</text>
</comment>
<name>A0A928ZZ08_LEPEC</name>